<evidence type="ECO:0000256" key="3">
    <source>
        <dbReference type="RuleBase" id="RU000641"/>
    </source>
</evidence>
<name>A0A2C6LE49_9APIC</name>
<accession>A0A2C6LE49</accession>
<dbReference type="GO" id="GO:0006272">
    <property type="term" value="P:leading strand elongation"/>
    <property type="evidence" value="ECO:0007669"/>
    <property type="project" value="TreeGrafter"/>
</dbReference>
<evidence type="ECO:0000256" key="2">
    <source>
        <dbReference type="ARBA" id="ARBA00023125"/>
    </source>
</evidence>
<feature type="domain" description="Proliferating cell nuclear antigen PCNA C-terminal" evidence="7">
    <location>
        <begin position="138"/>
        <end position="240"/>
    </location>
</feature>
<dbReference type="VEuPathDB" id="ToxoDB:CSUI_000966"/>
<dbReference type="PANTHER" id="PTHR11352">
    <property type="entry name" value="PROLIFERATING CELL NUCLEAR ANTIGEN"/>
    <property type="match status" value="1"/>
</dbReference>
<dbReference type="GO" id="GO:0003677">
    <property type="term" value="F:DNA binding"/>
    <property type="evidence" value="ECO:0007669"/>
    <property type="project" value="UniProtKB-KW"/>
</dbReference>
<dbReference type="GO" id="GO:0030337">
    <property type="term" value="F:DNA polymerase processivity factor activity"/>
    <property type="evidence" value="ECO:0007669"/>
    <property type="project" value="InterPro"/>
</dbReference>
<dbReference type="InterPro" id="IPR046938">
    <property type="entry name" value="DNA_clamp_sf"/>
</dbReference>
<organism evidence="8 9">
    <name type="scientific">Cystoisospora suis</name>
    <dbReference type="NCBI Taxonomy" id="483139"/>
    <lineage>
        <taxon>Eukaryota</taxon>
        <taxon>Sar</taxon>
        <taxon>Alveolata</taxon>
        <taxon>Apicomplexa</taxon>
        <taxon>Conoidasida</taxon>
        <taxon>Coccidia</taxon>
        <taxon>Eucoccidiorida</taxon>
        <taxon>Eimeriorina</taxon>
        <taxon>Sarcocystidae</taxon>
        <taxon>Cystoisospora</taxon>
    </lineage>
</organism>
<dbReference type="GO" id="GO:0043626">
    <property type="term" value="C:PCNA complex"/>
    <property type="evidence" value="ECO:0007669"/>
    <property type="project" value="TreeGrafter"/>
</dbReference>
<evidence type="ECO:0000256" key="4">
    <source>
        <dbReference type="RuleBase" id="RU003671"/>
    </source>
</evidence>
<dbReference type="GeneID" id="94424383"/>
<evidence type="ECO:0000256" key="5">
    <source>
        <dbReference type="SAM" id="MobiDB-lite"/>
    </source>
</evidence>
<reference evidence="8 9" key="1">
    <citation type="journal article" date="2017" name="Int. J. Parasitol.">
        <title>The genome of the protozoan parasite Cystoisospora suis and a reverse vaccinology approach to identify vaccine candidates.</title>
        <authorList>
            <person name="Palmieri N."/>
            <person name="Shrestha A."/>
            <person name="Ruttkowski B."/>
            <person name="Beck T."/>
            <person name="Vogl C."/>
            <person name="Tomley F."/>
            <person name="Blake D.P."/>
            <person name="Joachim A."/>
        </authorList>
    </citation>
    <scope>NUCLEOTIDE SEQUENCE [LARGE SCALE GENOMIC DNA]</scope>
    <source>
        <strain evidence="8 9">Wien I</strain>
    </source>
</reference>
<dbReference type="GO" id="GO:0019985">
    <property type="term" value="P:translesion synthesis"/>
    <property type="evidence" value="ECO:0007669"/>
    <property type="project" value="TreeGrafter"/>
</dbReference>
<dbReference type="CDD" id="cd00577">
    <property type="entry name" value="PCNA"/>
    <property type="match status" value="1"/>
</dbReference>
<proteinExistence type="inferred from homology"/>
<dbReference type="PANTHER" id="PTHR11352:SF0">
    <property type="entry name" value="PROLIFERATING CELL NUCLEAR ANTIGEN"/>
    <property type="match status" value="1"/>
</dbReference>
<dbReference type="PRINTS" id="PR00339">
    <property type="entry name" value="PCNACYCLIN"/>
</dbReference>
<gene>
    <name evidence="8" type="ORF">CSUI_000966</name>
</gene>
<dbReference type="RefSeq" id="XP_067926857.1">
    <property type="nucleotide sequence ID" value="XM_068061172.1"/>
</dbReference>
<evidence type="ECO:0000313" key="9">
    <source>
        <dbReference type="Proteomes" id="UP000221165"/>
    </source>
</evidence>
<sequence length="283" mass="31809">MFECTLEGLLLKRLMECLKDIVTDVNLVCTATGVSLISMDGSHVAVVDMRLDVDLFHKYRCDRAIQLGVSVPTLLLALQPCKSPETLVHLSSLHGDDEDDEENTILHISIEDPESGDSWSMEVRLLDVESEQLEVPENTEHEAMAVVKSKELQDLVRYLNSLSESIIVKMEKTHLVLSARGDSIAASRKMQPENLVCTSPTEHEFAARYLNMFLKGAVLGEYVEIGCSHGLPMQITFRLRLQADKERRKGRERTPDVKMDDDETTSNSTLSFYLAPRIADDEE</sequence>
<keyword evidence="4" id="KW-0235">DNA replication</keyword>
<comment type="similarity">
    <text evidence="1 4">Belongs to the PCNA family.</text>
</comment>
<dbReference type="Proteomes" id="UP000221165">
    <property type="component" value="Unassembled WGS sequence"/>
</dbReference>
<dbReference type="OrthoDB" id="328920at2759"/>
<dbReference type="GO" id="GO:0006275">
    <property type="term" value="P:regulation of DNA replication"/>
    <property type="evidence" value="ECO:0007669"/>
    <property type="project" value="InterPro"/>
</dbReference>
<dbReference type="InterPro" id="IPR022649">
    <property type="entry name" value="Pr_cel_nuc_antig_C"/>
</dbReference>
<comment type="subcellular location">
    <subcellularLocation>
        <location evidence="3">Nucleus</location>
    </subcellularLocation>
</comment>
<keyword evidence="2 4" id="KW-0238">DNA-binding</keyword>
<evidence type="ECO:0000313" key="8">
    <source>
        <dbReference type="EMBL" id="PHJ25185.1"/>
    </source>
</evidence>
<evidence type="ECO:0000259" key="7">
    <source>
        <dbReference type="Pfam" id="PF02747"/>
    </source>
</evidence>
<evidence type="ECO:0000256" key="1">
    <source>
        <dbReference type="ARBA" id="ARBA00010462"/>
    </source>
</evidence>
<protein>
    <recommendedName>
        <fullName evidence="3">DNA sliding clamp PCNA</fullName>
    </recommendedName>
</protein>
<dbReference type="Pfam" id="PF00705">
    <property type="entry name" value="PCNA_N"/>
    <property type="match status" value="1"/>
</dbReference>
<comment type="function">
    <text evidence="3">This protein is an auxiliary protein of DNA polymerase delta and is involved in the control of eukaryotic DNA replication by increasing the polymerase's processivity during elongation of the leading strand.</text>
</comment>
<feature type="compositionally biased region" description="Basic and acidic residues" evidence="5">
    <location>
        <begin position="246"/>
        <end position="258"/>
    </location>
</feature>
<dbReference type="SUPFAM" id="SSF55979">
    <property type="entry name" value="DNA clamp"/>
    <property type="match status" value="2"/>
</dbReference>
<dbReference type="EMBL" id="MIGC01000378">
    <property type="protein sequence ID" value="PHJ25185.1"/>
    <property type="molecule type" value="Genomic_DNA"/>
</dbReference>
<feature type="domain" description="Proliferating cell nuclear antigen PCNA N-terminal" evidence="6">
    <location>
        <begin position="1"/>
        <end position="131"/>
    </location>
</feature>
<dbReference type="InterPro" id="IPR000730">
    <property type="entry name" value="Pr_cel_nuc_antig"/>
</dbReference>
<dbReference type="NCBIfam" id="TIGR00590">
    <property type="entry name" value="pcna"/>
    <property type="match status" value="1"/>
</dbReference>
<dbReference type="InterPro" id="IPR022648">
    <property type="entry name" value="Pr_cel_nuc_antig_N"/>
</dbReference>
<dbReference type="Pfam" id="PF02747">
    <property type="entry name" value="PCNA_C"/>
    <property type="match status" value="1"/>
</dbReference>
<feature type="region of interest" description="Disordered" evidence="5">
    <location>
        <begin position="246"/>
        <end position="283"/>
    </location>
</feature>
<evidence type="ECO:0000259" key="6">
    <source>
        <dbReference type="Pfam" id="PF00705"/>
    </source>
</evidence>
<keyword evidence="9" id="KW-1185">Reference proteome</keyword>
<dbReference type="GO" id="GO:0006298">
    <property type="term" value="P:mismatch repair"/>
    <property type="evidence" value="ECO:0007669"/>
    <property type="project" value="TreeGrafter"/>
</dbReference>
<comment type="caution">
    <text evidence="8">The sequence shown here is derived from an EMBL/GenBank/DDBJ whole genome shotgun (WGS) entry which is preliminary data.</text>
</comment>
<keyword evidence="3" id="KW-0539">Nucleus</keyword>
<dbReference type="Gene3D" id="3.70.10.10">
    <property type="match status" value="1"/>
</dbReference>
<dbReference type="AlphaFoldDB" id="A0A2C6LE49"/>